<dbReference type="FunFam" id="3.40.50.2000:FF:000043">
    <property type="entry name" value="UDP-N-acetylglucosamine 2-epimerase"/>
    <property type="match status" value="1"/>
</dbReference>
<accession>A0A1I1GIK1</accession>
<evidence type="ECO:0000259" key="6">
    <source>
        <dbReference type="Pfam" id="PF02350"/>
    </source>
</evidence>
<reference evidence="8" key="1">
    <citation type="submission" date="2016-10" db="EMBL/GenBank/DDBJ databases">
        <authorList>
            <person name="Varghese N."/>
            <person name="Submissions S."/>
        </authorList>
    </citation>
    <scope>NUCLEOTIDE SEQUENCE [LARGE SCALE GENOMIC DNA]</scope>
    <source>
        <strain evidence="8">DSM 23664</strain>
    </source>
</reference>
<name>A0A1I1GIK1_9LACT</name>
<dbReference type="PANTHER" id="PTHR43174:SF2">
    <property type="entry name" value="UDP-N-ACETYLGLUCOSAMINE 2-EPIMERASE"/>
    <property type="match status" value="1"/>
</dbReference>
<dbReference type="CDD" id="cd03786">
    <property type="entry name" value="GTB_UDP-GlcNAc_2-Epimerase"/>
    <property type="match status" value="1"/>
</dbReference>
<dbReference type="PANTHER" id="PTHR43174">
    <property type="entry name" value="UDP-N-ACETYLGLUCOSAMINE 2-EPIMERASE"/>
    <property type="match status" value="1"/>
</dbReference>
<evidence type="ECO:0000256" key="1">
    <source>
        <dbReference type="ARBA" id="ARBA00023235"/>
    </source>
</evidence>
<dbReference type="Pfam" id="PF02350">
    <property type="entry name" value="Epimerase_2"/>
    <property type="match status" value="1"/>
</dbReference>
<gene>
    <name evidence="7" type="ORF">SAMN04488102_10395</name>
</gene>
<dbReference type="SUPFAM" id="SSF53756">
    <property type="entry name" value="UDP-Glycosyltransferase/glycogen phosphorylase"/>
    <property type="match status" value="1"/>
</dbReference>
<dbReference type="InterPro" id="IPR029767">
    <property type="entry name" value="WecB-like"/>
</dbReference>
<dbReference type="Gene3D" id="3.40.50.2000">
    <property type="entry name" value="Glycogen Phosphorylase B"/>
    <property type="match status" value="2"/>
</dbReference>
<evidence type="ECO:0000313" key="7">
    <source>
        <dbReference type="EMBL" id="SFC11341.1"/>
    </source>
</evidence>
<evidence type="ECO:0000256" key="3">
    <source>
        <dbReference type="ARBA" id="ARBA00038858"/>
    </source>
</evidence>
<dbReference type="AlphaFoldDB" id="A0A1I1GIK1"/>
<dbReference type="Proteomes" id="UP000199612">
    <property type="component" value="Unassembled WGS sequence"/>
</dbReference>
<dbReference type="NCBIfam" id="TIGR00236">
    <property type="entry name" value="wecB"/>
    <property type="match status" value="1"/>
</dbReference>
<dbReference type="STRING" id="753702.SAMN04488102_10395"/>
<protein>
    <recommendedName>
        <fullName evidence="3">UDP-N-acetylglucosamine 2-epimerase (non-hydrolyzing)</fullName>
        <ecNumber evidence="3">5.1.3.14</ecNumber>
    </recommendedName>
    <alternativeName>
        <fullName evidence="4">UDP-GlcNAc-2-epimerase</fullName>
    </alternativeName>
</protein>
<comment type="similarity">
    <text evidence="2 5">Belongs to the UDP-N-acetylglucosamine 2-epimerase family.</text>
</comment>
<feature type="domain" description="UDP-N-acetylglucosamine 2-epimerase" evidence="6">
    <location>
        <begin position="40"/>
        <end position="377"/>
    </location>
</feature>
<evidence type="ECO:0000313" key="8">
    <source>
        <dbReference type="Proteomes" id="UP000199612"/>
    </source>
</evidence>
<keyword evidence="8" id="KW-1185">Reference proteome</keyword>
<organism evidence="7 8">
    <name type="scientific">Alkalibacterium subtropicum</name>
    <dbReference type="NCBI Taxonomy" id="753702"/>
    <lineage>
        <taxon>Bacteria</taxon>
        <taxon>Bacillati</taxon>
        <taxon>Bacillota</taxon>
        <taxon>Bacilli</taxon>
        <taxon>Lactobacillales</taxon>
        <taxon>Carnobacteriaceae</taxon>
        <taxon>Alkalibacterium</taxon>
    </lineage>
</organism>
<sequence length="382" mass="43013">MNKENGAETEMKKKKIAIVFGTRPEAIKMAPVILELKKYQSAFEPCIIVSAQHREMLDQVLSVFDITPDYDLDIMKRNQTLSDITSDVLKGIETVFVKEQPDMVLVHGDTTTSFAAALAAFYHQIPIGHVEAGLRTHDKYFPFPEEGNRQLIDTITDLFFVPTETTKQNLLKEGKDEQQIVVTGNTAIDAIHYTKNSLVNHSALDLMDAKPDQKWILLTSHRRENYGEPMRNIFEAIVDVVDTHPDAEVLLPVHLSPVVQKLARKHLGNHKRIHLIEPLEVDVFHQAMNKAYLVLTDSGGLQEEAPALDKPVLVLRDKTERPEGLENGTLKVIGTEKANVKDEVTALLNDQKLYQKMSKAVNPYGDGLASSRIVKEITQYFE</sequence>
<evidence type="ECO:0000256" key="2">
    <source>
        <dbReference type="ARBA" id="ARBA00038209"/>
    </source>
</evidence>
<dbReference type="EMBL" id="FOLT01000003">
    <property type="protein sequence ID" value="SFC11341.1"/>
    <property type="molecule type" value="Genomic_DNA"/>
</dbReference>
<evidence type="ECO:0000256" key="5">
    <source>
        <dbReference type="RuleBase" id="RU003513"/>
    </source>
</evidence>
<dbReference type="InterPro" id="IPR003331">
    <property type="entry name" value="UDP_GlcNAc_Epimerase_2_dom"/>
</dbReference>
<proteinExistence type="inferred from homology"/>
<dbReference type="EC" id="5.1.3.14" evidence="3"/>
<keyword evidence="1 5" id="KW-0413">Isomerase</keyword>
<dbReference type="GO" id="GO:0008761">
    <property type="term" value="F:UDP-N-acetylglucosamine 2-epimerase activity"/>
    <property type="evidence" value="ECO:0007669"/>
    <property type="project" value="UniProtKB-EC"/>
</dbReference>
<evidence type="ECO:0000256" key="4">
    <source>
        <dbReference type="ARBA" id="ARBA00079400"/>
    </source>
</evidence>